<dbReference type="PANTHER" id="PTHR47691:SF3">
    <property type="entry name" value="HTH-TYPE TRANSCRIPTIONAL REGULATOR RV0890C-RELATED"/>
    <property type="match status" value="1"/>
</dbReference>
<organism evidence="4 5">
    <name type="scientific">Paraburkholderia phenazinium</name>
    <dbReference type="NCBI Taxonomy" id="60549"/>
    <lineage>
        <taxon>Bacteria</taxon>
        <taxon>Pseudomonadati</taxon>
        <taxon>Pseudomonadota</taxon>
        <taxon>Betaproteobacteria</taxon>
        <taxon>Burkholderiales</taxon>
        <taxon>Burkholderiaceae</taxon>
        <taxon>Paraburkholderia</taxon>
    </lineage>
</organism>
<dbReference type="GO" id="GO:0000160">
    <property type="term" value="P:phosphorelay signal transduction system"/>
    <property type="evidence" value="ECO:0007669"/>
    <property type="project" value="InterPro"/>
</dbReference>
<evidence type="ECO:0000313" key="4">
    <source>
        <dbReference type="EMBL" id="SDG14102.1"/>
    </source>
</evidence>
<dbReference type="GO" id="GO:0003677">
    <property type="term" value="F:DNA binding"/>
    <property type="evidence" value="ECO:0007669"/>
    <property type="project" value="UniProtKB-UniRule"/>
</dbReference>
<dbReference type="EMBL" id="FNCJ01000002">
    <property type="protein sequence ID" value="SDG14102.1"/>
    <property type="molecule type" value="Genomic_DNA"/>
</dbReference>
<dbReference type="SUPFAM" id="SSF46894">
    <property type="entry name" value="C-terminal effector domain of the bipartite response regulators"/>
    <property type="match status" value="1"/>
</dbReference>
<dbReference type="Gene3D" id="1.10.10.10">
    <property type="entry name" value="Winged helix-like DNA-binding domain superfamily/Winged helix DNA-binding domain"/>
    <property type="match status" value="1"/>
</dbReference>
<keyword evidence="1 2" id="KW-0238">DNA-binding</keyword>
<sequence>MITIGRLTVSLEMREVYLEDRVLQLGSRAFDILELLIRAEGRTVTKDEILRHVWPNSVVEENNIHVQLSALRKIFGGDSQVIRTISGRGYRLTMPAETYDPVSSPASASAVQGGMPRLARLPVCHTPLIGRDEAIAEITRALKGTPIVTLLGPGGIGKTQLGIAVARSIAAVSDMEACFITLSSVDNAQSVVSTVAKGLGMACAEGEITLHSIVAAIRGRKLLVVLDNCEHVIESAATICERLVEACADLRILATSREPLRTRDEKFYWVAPLDTPDADANSQAILACSSVKMFLAQMSGLNTAVEVDRSGLEMVATICRRLDGVPLALELAAARAAVFGIRKLVSELDDRFQALTGGRRTAPARQQTLEATLDWSYQLLNTTERVVLHRLGVFSARFTLEAACAVAACGRLSRNDVTAAIVGLASKCFLLTTFDSKIKEYFLLETTREYALLKLYESDEADEMLARKATCLASADEQLYGRVFSAASLGGPLAMDAVAAR</sequence>
<dbReference type="RefSeq" id="WP_090682297.1">
    <property type="nucleotide sequence ID" value="NZ_CADERL010000002.1"/>
</dbReference>
<protein>
    <submittedName>
        <fullName evidence="4">Predicted ATPase</fullName>
    </submittedName>
</protein>
<dbReference type="Gene3D" id="3.40.50.300">
    <property type="entry name" value="P-loop containing nucleotide triphosphate hydrolases"/>
    <property type="match status" value="1"/>
</dbReference>
<dbReference type="Proteomes" id="UP000199706">
    <property type="component" value="Unassembled WGS sequence"/>
</dbReference>
<dbReference type="InterPro" id="IPR001867">
    <property type="entry name" value="OmpR/PhoB-type_DNA-bd"/>
</dbReference>
<name>A0A1G7RTN6_9BURK</name>
<dbReference type="InterPro" id="IPR036388">
    <property type="entry name" value="WH-like_DNA-bd_sf"/>
</dbReference>
<gene>
    <name evidence="4" type="ORF">SAMN05216466_102255</name>
</gene>
<reference evidence="4 5" key="1">
    <citation type="submission" date="2016-10" db="EMBL/GenBank/DDBJ databases">
        <authorList>
            <person name="de Groot N.N."/>
        </authorList>
    </citation>
    <scope>NUCLEOTIDE SEQUENCE [LARGE SCALE GENOMIC DNA]</scope>
    <source>
        <strain evidence="4 5">LMG 2247</strain>
    </source>
</reference>
<dbReference type="InterPro" id="IPR027417">
    <property type="entry name" value="P-loop_NTPase"/>
</dbReference>
<evidence type="ECO:0000256" key="2">
    <source>
        <dbReference type="PROSITE-ProRule" id="PRU01091"/>
    </source>
</evidence>
<dbReference type="OrthoDB" id="9811542at2"/>
<dbReference type="GO" id="GO:0043531">
    <property type="term" value="F:ADP binding"/>
    <property type="evidence" value="ECO:0007669"/>
    <property type="project" value="InterPro"/>
</dbReference>
<dbReference type="PRINTS" id="PR00364">
    <property type="entry name" value="DISEASERSIST"/>
</dbReference>
<dbReference type="InterPro" id="IPR016032">
    <property type="entry name" value="Sig_transdc_resp-reg_C-effctor"/>
</dbReference>
<dbReference type="SMART" id="SM00862">
    <property type="entry name" value="Trans_reg_C"/>
    <property type="match status" value="1"/>
</dbReference>
<evidence type="ECO:0000259" key="3">
    <source>
        <dbReference type="PROSITE" id="PS51755"/>
    </source>
</evidence>
<feature type="domain" description="OmpR/PhoB-type" evidence="3">
    <location>
        <begin position="1"/>
        <end position="94"/>
    </location>
</feature>
<evidence type="ECO:0000256" key="1">
    <source>
        <dbReference type="ARBA" id="ARBA00023125"/>
    </source>
</evidence>
<dbReference type="GO" id="GO:0006355">
    <property type="term" value="P:regulation of DNA-templated transcription"/>
    <property type="evidence" value="ECO:0007669"/>
    <property type="project" value="InterPro"/>
</dbReference>
<dbReference type="PANTHER" id="PTHR47691">
    <property type="entry name" value="REGULATOR-RELATED"/>
    <property type="match status" value="1"/>
</dbReference>
<dbReference type="SUPFAM" id="SSF52540">
    <property type="entry name" value="P-loop containing nucleoside triphosphate hydrolases"/>
    <property type="match status" value="1"/>
</dbReference>
<dbReference type="AlphaFoldDB" id="A0A1G7RTN6"/>
<accession>A0A1G7RTN6</accession>
<dbReference type="PROSITE" id="PS51755">
    <property type="entry name" value="OMPR_PHOB"/>
    <property type="match status" value="1"/>
</dbReference>
<proteinExistence type="predicted"/>
<dbReference type="Pfam" id="PF00486">
    <property type="entry name" value="Trans_reg_C"/>
    <property type="match status" value="1"/>
</dbReference>
<feature type="DNA-binding region" description="OmpR/PhoB-type" evidence="2">
    <location>
        <begin position="1"/>
        <end position="94"/>
    </location>
</feature>
<evidence type="ECO:0000313" key="5">
    <source>
        <dbReference type="Proteomes" id="UP000199706"/>
    </source>
</evidence>
<dbReference type="CDD" id="cd00383">
    <property type="entry name" value="trans_reg_C"/>
    <property type="match status" value="1"/>
</dbReference>